<dbReference type="GO" id="GO:0003743">
    <property type="term" value="F:translation initiation factor activity"/>
    <property type="evidence" value="ECO:0007669"/>
    <property type="project" value="UniProtKB-KW"/>
</dbReference>
<evidence type="ECO:0000313" key="1">
    <source>
        <dbReference type="EMBL" id="KAJ6438733.1"/>
    </source>
</evidence>
<evidence type="ECO:0000313" key="2">
    <source>
        <dbReference type="Proteomes" id="UP001163105"/>
    </source>
</evidence>
<dbReference type="InterPro" id="IPR022698">
    <property type="entry name" value="OrsD"/>
</dbReference>
<reference evidence="1" key="1">
    <citation type="submission" date="2023-01" db="EMBL/GenBank/DDBJ databases">
        <title>The growth and conidiation of Purpureocillium lavendulum are regulated by nitrogen source and histone H3K14 acetylation.</title>
        <authorList>
            <person name="Tang P."/>
            <person name="Han J."/>
            <person name="Zhang C."/>
            <person name="Tang P."/>
            <person name="Qi F."/>
            <person name="Zhang K."/>
            <person name="Liang L."/>
        </authorList>
    </citation>
    <scope>NUCLEOTIDE SEQUENCE</scope>
    <source>
        <strain evidence="1">YMF1.00683</strain>
    </source>
</reference>
<gene>
    <name evidence="1" type="ORF">O9K51_08134</name>
</gene>
<dbReference type="Pfam" id="PF12013">
    <property type="entry name" value="OrsD"/>
    <property type="match status" value="1"/>
</dbReference>
<dbReference type="AlphaFoldDB" id="A0AB34FGY7"/>
<proteinExistence type="predicted"/>
<keyword evidence="1" id="KW-0396">Initiation factor</keyword>
<organism evidence="1 2">
    <name type="scientific">Purpureocillium lavendulum</name>
    <dbReference type="NCBI Taxonomy" id="1247861"/>
    <lineage>
        <taxon>Eukaryota</taxon>
        <taxon>Fungi</taxon>
        <taxon>Dikarya</taxon>
        <taxon>Ascomycota</taxon>
        <taxon>Pezizomycotina</taxon>
        <taxon>Sordariomycetes</taxon>
        <taxon>Hypocreomycetidae</taxon>
        <taxon>Hypocreales</taxon>
        <taxon>Ophiocordycipitaceae</taxon>
        <taxon>Purpureocillium</taxon>
    </lineage>
</organism>
<name>A0AB34FGY7_9HYPO</name>
<accession>A0AB34FGY7</accession>
<dbReference type="Proteomes" id="UP001163105">
    <property type="component" value="Unassembled WGS sequence"/>
</dbReference>
<sequence length="156" mass="18379">MPDVDATAMEPFVKLDRYPLVVCKKCRFACVANETVAHLREKHTSMDAKERRRVIEKAMWDSFNRVIERARSIATSIRVGSPALFEVQRKEIEKKPSRPFDNRMEEDSWARYKDAWRRLLCILYRTQTGDSDDIPPYELTKRQRKAYYAFADAIEA</sequence>
<comment type="caution">
    <text evidence="1">The sequence shown here is derived from an EMBL/GenBank/DDBJ whole genome shotgun (WGS) entry which is preliminary data.</text>
</comment>
<keyword evidence="1" id="KW-0648">Protein biosynthesis</keyword>
<protein>
    <submittedName>
        <fullName evidence="1">Translation initiation factor IF3</fullName>
    </submittedName>
</protein>
<keyword evidence="2" id="KW-1185">Reference proteome</keyword>
<dbReference type="EMBL" id="JAQHRD010000007">
    <property type="protein sequence ID" value="KAJ6438733.1"/>
    <property type="molecule type" value="Genomic_DNA"/>
</dbReference>